<evidence type="ECO:0000313" key="3">
    <source>
        <dbReference type="Proteomes" id="UP000268093"/>
    </source>
</evidence>
<organism evidence="2 3">
    <name type="scientific">Jimgerdemannia flammicorona</name>
    <dbReference type="NCBI Taxonomy" id="994334"/>
    <lineage>
        <taxon>Eukaryota</taxon>
        <taxon>Fungi</taxon>
        <taxon>Fungi incertae sedis</taxon>
        <taxon>Mucoromycota</taxon>
        <taxon>Mucoromycotina</taxon>
        <taxon>Endogonomycetes</taxon>
        <taxon>Endogonales</taxon>
        <taxon>Endogonaceae</taxon>
        <taxon>Jimgerdemannia</taxon>
    </lineage>
</organism>
<evidence type="ECO:0000313" key="2">
    <source>
        <dbReference type="EMBL" id="RUP43101.1"/>
    </source>
</evidence>
<proteinExistence type="predicted"/>
<comment type="caution">
    <text evidence="2">The sequence shown here is derived from an EMBL/GenBank/DDBJ whole genome shotgun (WGS) entry which is preliminary data.</text>
</comment>
<gene>
    <name evidence="2" type="ORF">BC936DRAFT_137601</name>
</gene>
<dbReference type="EMBL" id="RBNI01011661">
    <property type="protein sequence ID" value="RUP43101.1"/>
    <property type="molecule type" value="Genomic_DNA"/>
</dbReference>
<name>A0A433CWZ4_9FUNG</name>
<keyword evidence="3" id="KW-1185">Reference proteome</keyword>
<reference evidence="2 3" key="1">
    <citation type="journal article" date="2018" name="New Phytol.">
        <title>Phylogenomics of Endogonaceae and evolution of mycorrhizas within Mucoromycota.</title>
        <authorList>
            <person name="Chang Y."/>
            <person name="Desiro A."/>
            <person name="Na H."/>
            <person name="Sandor L."/>
            <person name="Lipzen A."/>
            <person name="Clum A."/>
            <person name="Barry K."/>
            <person name="Grigoriev I.V."/>
            <person name="Martin F.M."/>
            <person name="Stajich J.E."/>
            <person name="Smith M.E."/>
            <person name="Bonito G."/>
            <person name="Spatafora J.W."/>
        </authorList>
    </citation>
    <scope>NUCLEOTIDE SEQUENCE [LARGE SCALE GENOMIC DNA]</scope>
    <source>
        <strain evidence="2 3">GMNB39</strain>
    </source>
</reference>
<dbReference type="AlphaFoldDB" id="A0A433CWZ4"/>
<feature type="compositionally biased region" description="Basic and acidic residues" evidence="1">
    <location>
        <begin position="110"/>
        <end position="137"/>
    </location>
</feature>
<sequence>ILIRKFLGIYNLGVVAPVSFFKRICYLHTSPSSVLAHLPITSYARKHQVRPPLTTMSRDDRVSFLFSFIDSPSLVDWLARLRLLTLWNQGHWKVYQCGSGADERSLRCVEERGGRESGGRESGSRENGGRGSRDRVNPQRRTHHQGKYSYYYHAAHML</sequence>
<dbReference type="Proteomes" id="UP000268093">
    <property type="component" value="Unassembled WGS sequence"/>
</dbReference>
<accession>A0A433CWZ4</accession>
<protein>
    <submittedName>
        <fullName evidence="2">Uncharacterized protein</fullName>
    </submittedName>
</protein>
<evidence type="ECO:0000256" key="1">
    <source>
        <dbReference type="SAM" id="MobiDB-lite"/>
    </source>
</evidence>
<feature type="non-terminal residue" evidence="2">
    <location>
        <position position="1"/>
    </location>
</feature>
<feature type="region of interest" description="Disordered" evidence="1">
    <location>
        <begin position="110"/>
        <end position="144"/>
    </location>
</feature>